<comment type="caution">
    <text evidence="2">The sequence shown here is derived from an EMBL/GenBank/DDBJ whole genome shotgun (WGS) entry which is preliminary data.</text>
</comment>
<sequence length="601" mass="68638">MKQCQTLVRVDDDARQSKVTILRSLIYDRGYGVRSNAVENLLKEHSLVPTSNTFLEKLRSLGFNLFIMLVIDLMHEFELGVWKALFTHLIRILNAAVADNVLLHELDCQLTPTFGCDTIRKFASNASEMKRMAAWDFEDLLQCAIPVFEALLPEPHNKDVLTLLFTCAQWHALAKLHMHTDETLDLLDNITVKFGKQLHHFQKHTCIAFKTQELRQEAERRQCRQSRGLVSNGEATTSTHQTARRSKTFNLQTYKLHALGDYLTSICNFDRKEFVKQIASIEWREAHIHCIRDKQWSPGAAIKEEVATSPKAHFHIGKSQNYPENIPLFLQRHLGDPVVRDFLPKLQRFLLPKIKGILMRENDLVTGVTPACSDLEGCVLIKADRMYRHCLMHLNYTTYDVRQAQDVINPSTPHCNIMLLANSDSSALVNIPISMLAYSASIILPVDHVYFPPMAEPEAFGFVDPDDILRCCHVIPRFTQGLQHLDGKGISHCAQDKMDRWCYYINCFVDHDMFVHYHWGLGVGHTYAHSHKDPDANATADMGDLEVLQEEEEEDPDQHCGISNSDGEASDSDSGTDSDVCDEVQYMNYDDDEYNILDYEN</sequence>
<proteinExistence type="predicted"/>
<organism evidence="2 3">
    <name type="scientific">Rhizopogon vesiculosus</name>
    <dbReference type="NCBI Taxonomy" id="180088"/>
    <lineage>
        <taxon>Eukaryota</taxon>
        <taxon>Fungi</taxon>
        <taxon>Dikarya</taxon>
        <taxon>Basidiomycota</taxon>
        <taxon>Agaricomycotina</taxon>
        <taxon>Agaricomycetes</taxon>
        <taxon>Agaricomycetidae</taxon>
        <taxon>Boletales</taxon>
        <taxon>Suillineae</taxon>
        <taxon>Rhizopogonaceae</taxon>
        <taxon>Rhizopogon</taxon>
    </lineage>
</organism>
<evidence type="ECO:0000313" key="3">
    <source>
        <dbReference type="Proteomes" id="UP000183567"/>
    </source>
</evidence>
<dbReference type="Proteomes" id="UP000183567">
    <property type="component" value="Unassembled WGS sequence"/>
</dbReference>
<reference evidence="2 3" key="1">
    <citation type="submission" date="2016-03" db="EMBL/GenBank/DDBJ databases">
        <title>Comparative genomics of the ectomycorrhizal sister species Rhizopogon vinicolor and Rhizopogon vesiculosus (Basidiomycota: Boletales) reveals a divergence of the mating type B locus.</title>
        <authorList>
            <person name="Mujic A.B."/>
            <person name="Kuo A."/>
            <person name="Tritt A."/>
            <person name="Lipzen A."/>
            <person name="Chen C."/>
            <person name="Johnson J."/>
            <person name="Sharma A."/>
            <person name="Barry K."/>
            <person name="Grigoriev I.V."/>
            <person name="Spatafora J.W."/>
        </authorList>
    </citation>
    <scope>NUCLEOTIDE SEQUENCE [LARGE SCALE GENOMIC DNA]</scope>
    <source>
        <strain evidence="2 3">AM-OR11-056</strain>
    </source>
</reference>
<dbReference type="AlphaFoldDB" id="A0A1J8QRI0"/>
<dbReference type="STRING" id="180088.A0A1J8QRI0"/>
<protein>
    <submittedName>
        <fullName evidence="2">Uncharacterized protein</fullName>
    </submittedName>
</protein>
<feature type="compositionally biased region" description="Acidic residues" evidence="1">
    <location>
        <begin position="568"/>
        <end position="582"/>
    </location>
</feature>
<dbReference type="OrthoDB" id="3267098at2759"/>
<feature type="region of interest" description="Disordered" evidence="1">
    <location>
        <begin position="549"/>
        <end position="582"/>
    </location>
</feature>
<evidence type="ECO:0000313" key="2">
    <source>
        <dbReference type="EMBL" id="OJA16065.1"/>
    </source>
</evidence>
<keyword evidence="3" id="KW-1185">Reference proteome</keyword>
<dbReference type="EMBL" id="LVVM01002715">
    <property type="protein sequence ID" value="OJA16065.1"/>
    <property type="molecule type" value="Genomic_DNA"/>
</dbReference>
<evidence type="ECO:0000256" key="1">
    <source>
        <dbReference type="SAM" id="MobiDB-lite"/>
    </source>
</evidence>
<gene>
    <name evidence="2" type="ORF">AZE42_08302</name>
</gene>
<accession>A0A1J8QRI0</accession>
<name>A0A1J8QRI0_9AGAM</name>